<dbReference type="InterPro" id="IPR007024">
    <property type="entry name" value="BLUF_domain"/>
</dbReference>
<dbReference type="SMART" id="SM01034">
    <property type="entry name" value="BLUF"/>
    <property type="match status" value="1"/>
</dbReference>
<dbReference type="RefSeq" id="WP_371392986.1">
    <property type="nucleotide sequence ID" value="NZ_CP163421.1"/>
</dbReference>
<evidence type="ECO:0000259" key="1">
    <source>
        <dbReference type="PROSITE" id="PS50925"/>
    </source>
</evidence>
<dbReference type="Pfam" id="PF04940">
    <property type="entry name" value="BLUF"/>
    <property type="match status" value="1"/>
</dbReference>
<dbReference type="Proteomes" id="UP001596024">
    <property type="component" value="Unassembled WGS sequence"/>
</dbReference>
<keyword evidence="3" id="KW-1185">Reference proteome</keyword>
<feature type="domain" description="BLUF" evidence="1">
    <location>
        <begin position="3"/>
        <end position="94"/>
    </location>
</feature>
<dbReference type="InterPro" id="IPR036046">
    <property type="entry name" value="Acylphosphatase-like_dom_sf"/>
</dbReference>
<evidence type="ECO:0000313" key="3">
    <source>
        <dbReference type="Proteomes" id="UP001596024"/>
    </source>
</evidence>
<gene>
    <name evidence="2" type="ORF">ACFPB0_11810</name>
</gene>
<reference evidence="3" key="1">
    <citation type="journal article" date="2019" name="Int. J. Syst. Evol. Microbiol.">
        <title>The Global Catalogue of Microorganisms (GCM) 10K type strain sequencing project: providing services to taxonomists for standard genome sequencing and annotation.</title>
        <authorList>
            <consortium name="The Broad Institute Genomics Platform"/>
            <consortium name="The Broad Institute Genome Sequencing Center for Infectious Disease"/>
            <person name="Wu L."/>
            <person name="Ma J."/>
        </authorList>
    </citation>
    <scope>NUCLEOTIDE SEQUENCE [LARGE SCALE GENOMIC DNA]</scope>
    <source>
        <strain evidence="3">CCUG 62981</strain>
    </source>
</reference>
<dbReference type="PROSITE" id="PS50925">
    <property type="entry name" value="BLUF"/>
    <property type="match status" value="1"/>
</dbReference>
<protein>
    <submittedName>
        <fullName evidence="2">BLUF domain-containing protein</fullName>
    </submittedName>
</protein>
<proteinExistence type="predicted"/>
<dbReference type="SUPFAM" id="SSF54975">
    <property type="entry name" value="Acylphosphatase/BLUF domain-like"/>
    <property type="match status" value="1"/>
</dbReference>
<evidence type="ECO:0000313" key="2">
    <source>
        <dbReference type="EMBL" id="MFC4725978.1"/>
    </source>
</evidence>
<dbReference type="Gene3D" id="3.30.70.100">
    <property type="match status" value="1"/>
</dbReference>
<name>A0ABV9NG09_9PROT</name>
<comment type="caution">
    <text evidence="2">The sequence shown here is derived from an EMBL/GenBank/DDBJ whole genome shotgun (WGS) entry which is preliminary data.</text>
</comment>
<accession>A0ABV9NG09</accession>
<dbReference type="EMBL" id="JBHSGQ010000006">
    <property type="protein sequence ID" value="MFC4725978.1"/>
    <property type="molecule type" value="Genomic_DNA"/>
</dbReference>
<organism evidence="2 3">
    <name type="scientific">Glycocaulis abyssi</name>
    <dbReference type="NCBI Taxonomy" id="1433403"/>
    <lineage>
        <taxon>Bacteria</taxon>
        <taxon>Pseudomonadati</taxon>
        <taxon>Pseudomonadota</taxon>
        <taxon>Alphaproteobacteria</taxon>
        <taxon>Maricaulales</taxon>
        <taxon>Maricaulaceae</taxon>
        <taxon>Glycocaulis</taxon>
    </lineage>
</organism>
<sequence>MNISRLVYVSTAHPDLMLTDIDAIVDTARARNEAEDITGLLIFNGFNFMQLLEGPPDSVERVFGSICKDTRHSGVVRVLSGSAGERVFGGWAMAYARTASGDGAGAFALTTDSLKAHLPENLSPELHMLFVSFNTMSSFQMAPPAGEDIQPAQ</sequence>